<accession>A0A835K7X6</accession>
<gene>
    <name evidence="4" type="ORF">SADUNF_Sadunf04G0035200</name>
</gene>
<feature type="compositionally biased region" description="Polar residues" evidence="3">
    <location>
        <begin position="256"/>
        <end position="272"/>
    </location>
</feature>
<feature type="compositionally biased region" description="Polar residues" evidence="3">
    <location>
        <begin position="238"/>
        <end position="248"/>
    </location>
</feature>
<comment type="similarity">
    <text evidence="2">Belongs to the IQD family.</text>
</comment>
<keyword evidence="1" id="KW-0112">Calmodulin-binding</keyword>
<dbReference type="Proteomes" id="UP000657918">
    <property type="component" value="Chromosome 4"/>
</dbReference>
<evidence type="ECO:0000256" key="3">
    <source>
        <dbReference type="SAM" id="MobiDB-lite"/>
    </source>
</evidence>
<comment type="caution">
    <text evidence="4">The sequence shown here is derived from an EMBL/GenBank/DDBJ whole genome shotgun (WGS) entry which is preliminary data.</text>
</comment>
<keyword evidence="5" id="KW-1185">Reference proteome</keyword>
<dbReference type="PANTHER" id="PTHR32295:SF93">
    <property type="entry name" value="PROTEIN IQ-DOMAIN 9"/>
    <property type="match status" value="1"/>
</dbReference>
<sequence length="311" mass="35220">MGSGDWFKTIISIKKVKDDSSKQPKGSTTAKSNGFKWKNKMRKESAVLANGSSRVNPRFIGMPVEDVAATQIQTAFRAYMARKTLRCLKGTVRLKIITQNYSVKKQAATTLNYLHSWSQIQAQIRARRLCMVTESRLRQKKLENQLKLEAKLHDLEVEWCGGSDTMEGTLARIHQREEAAVKRERTMAYAFSHQWRASTGHSLGLVNYELGKPNWGWSWKERWIAARPWESRVPVKSASPNKVKNRQANKVDENTKLQTKKTPVSSKPSLSNGRVIPTARRLSYPPAEKQATLEGSLKADAANAKREHMVS</sequence>
<dbReference type="PANTHER" id="PTHR32295">
    <property type="entry name" value="IQ-DOMAIN 5-RELATED"/>
    <property type="match status" value="1"/>
</dbReference>
<dbReference type="PROSITE" id="PS50096">
    <property type="entry name" value="IQ"/>
    <property type="match status" value="1"/>
</dbReference>
<name>A0A835K7X6_9ROSI</name>
<evidence type="ECO:0000256" key="2">
    <source>
        <dbReference type="ARBA" id="ARBA00024341"/>
    </source>
</evidence>
<evidence type="ECO:0000256" key="1">
    <source>
        <dbReference type="ARBA" id="ARBA00022860"/>
    </source>
</evidence>
<protein>
    <recommendedName>
        <fullName evidence="6">Protein IQ-DOMAIN 1</fullName>
    </recommendedName>
</protein>
<organism evidence="4 5">
    <name type="scientific">Salix dunnii</name>
    <dbReference type="NCBI Taxonomy" id="1413687"/>
    <lineage>
        <taxon>Eukaryota</taxon>
        <taxon>Viridiplantae</taxon>
        <taxon>Streptophyta</taxon>
        <taxon>Embryophyta</taxon>
        <taxon>Tracheophyta</taxon>
        <taxon>Spermatophyta</taxon>
        <taxon>Magnoliopsida</taxon>
        <taxon>eudicotyledons</taxon>
        <taxon>Gunneridae</taxon>
        <taxon>Pentapetalae</taxon>
        <taxon>rosids</taxon>
        <taxon>fabids</taxon>
        <taxon>Malpighiales</taxon>
        <taxon>Salicaceae</taxon>
        <taxon>Saliceae</taxon>
        <taxon>Salix</taxon>
    </lineage>
</organism>
<dbReference type="EMBL" id="JADGMS010000004">
    <property type="protein sequence ID" value="KAF9683643.1"/>
    <property type="molecule type" value="Genomic_DNA"/>
</dbReference>
<evidence type="ECO:0000313" key="5">
    <source>
        <dbReference type="Proteomes" id="UP000657918"/>
    </source>
</evidence>
<reference evidence="4 5" key="1">
    <citation type="submission" date="2020-10" db="EMBL/GenBank/DDBJ databases">
        <title>Plant Genome Project.</title>
        <authorList>
            <person name="Zhang R.-G."/>
        </authorList>
    </citation>
    <scope>NUCLEOTIDE SEQUENCE [LARGE SCALE GENOMIC DNA]</scope>
    <source>
        <strain evidence="4">FAFU-HL-1</strain>
        <tissue evidence="4">Leaf</tissue>
    </source>
</reference>
<evidence type="ECO:0008006" key="6">
    <source>
        <dbReference type="Google" id="ProtNLM"/>
    </source>
</evidence>
<proteinExistence type="inferred from homology"/>
<evidence type="ECO:0000313" key="4">
    <source>
        <dbReference type="EMBL" id="KAF9683643.1"/>
    </source>
</evidence>
<dbReference type="AlphaFoldDB" id="A0A835K7X6"/>
<dbReference type="OrthoDB" id="1923765at2759"/>
<feature type="region of interest" description="Disordered" evidence="3">
    <location>
        <begin position="234"/>
        <end position="311"/>
    </location>
</feature>
<dbReference type="GO" id="GO:0005516">
    <property type="term" value="F:calmodulin binding"/>
    <property type="evidence" value="ECO:0007669"/>
    <property type="project" value="UniProtKB-KW"/>
</dbReference>